<protein>
    <recommendedName>
        <fullName evidence="4">ABC-2 type transport system permease protein</fullName>
    </recommendedName>
</protein>
<dbReference type="Proteomes" id="UP001348817">
    <property type="component" value="Chromosome"/>
</dbReference>
<gene>
    <name evidence="2" type="ORF">FUAX_30710</name>
</gene>
<feature type="transmembrane region" description="Helical" evidence="1">
    <location>
        <begin position="158"/>
        <end position="175"/>
    </location>
</feature>
<feature type="transmembrane region" description="Helical" evidence="1">
    <location>
        <begin position="131"/>
        <end position="151"/>
    </location>
</feature>
<evidence type="ECO:0000313" key="2">
    <source>
        <dbReference type="EMBL" id="BDD10639.1"/>
    </source>
</evidence>
<feature type="transmembrane region" description="Helical" evidence="1">
    <location>
        <begin position="54"/>
        <end position="74"/>
    </location>
</feature>
<evidence type="ECO:0000313" key="3">
    <source>
        <dbReference type="Proteomes" id="UP001348817"/>
    </source>
</evidence>
<keyword evidence="1" id="KW-0812">Transmembrane</keyword>
<dbReference type="RefSeq" id="WP_338392182.1">
    <property type="nucleotide sequence ID" value="NZ_AP025314.1"/>
</dbReference>
<keyword evidence="3" id="KW-1185">Reference proteome</keyword>
<dbReference type="KEGG" id="fax:FUAX_30710"/>
<keyword evidence="1" id="KW-1133">Transmembrane helix</keyword>
<evidence type="ECO:0000256" key="1">
    <source>
        <dbReference type="SAM" id="Phobius"/>
    </source>
</evidence>
<feature type="transmembrane region" description="Helical" evidence="1">
    <location>
        <begin position="23"/>
        <end position="42"/>
    </location>
</feature>
<evidence type="ECO:0008006" key="4">
    <source>
        <dbReference type="Google" id="ProtNLM"/>
    </source>
</evidence>
<dbReference type="EMBL" id="AP025314">
    <property type="protein sequence ID" value="BDD10639.1"/>
    <property type="molecule type" value="Genomic_DNA"/>
</dbReference>
<feature type="transmembrane region" description="Helical" evidence="1">
    <location>
        <begin position="209"/>
        <end position="226"/>
    </location>
</feature>
<accession>A0AAU9D7W4</accession>
<feature type="transmembrane region" description="Helical" evidence="1">
    <location>
        <begin position="94"/>
        <end position="119"/>
    </location>
</feature>
<organism evidence="2 3">
    <name type="scientific">Fulvitalea axinellae</name>
    <dbReference type="NCBI Taxonomy" id="1182444"/>
    <lineage>
        <taxon>Bacteria</taxon>
        <taxon>Pseudomonadati</taxon>
        <taxon>Bacteroidota</taxon>
        <taxon>Cytophagia</taxon>
        <taxon>Cytophagales</taxon>
        <taxon>Persicobacteraceae</taxon>
        <taxon>Fulvitalea</taxon>
    </lineage>
</organism>
<keyword evidence="1" id="KW-0472">Membrane</keyword>
<reference evidence="2 3" key="1">
    <citation type="submission" date="2021-12" db="EMBL/GenBank/DDBJ databases">
        <title>Genome sequencing of bacteria with rrn-lacking chromosome and rrn-plasmid.</title>
        <authorList>
            <person name="Anda M."/>
            <person name="Iwasaki W."/>
        </authorList>
    </citation>
    <scope>NUCLEOTIDE SEQUENCE [LARGE SCALE GENOMIC DNA]</scope>
    <source>
        <strain evidence="2 3">DSM 100852</strain>
    </source>
</reference>
<dbReference type="AlphaFoldDB" id="A0AAU9D7W4"/>
<proteinExistence type="predicted"/>
<name>A0AAU9D7W4_9BACT</name>
<sequence length="233" mass="26778">MKNLAVLWKFSKYNMRVIFGNKFIYFFLAAVVMFLLVGALMLFEDGSIIREASIYTLLLFPGVLLIFYPASFGIQNDKDAKMLEIIFTIPDYRFRVWIARLLMVYVIVYVQILGLTVLVDYLVFSVPIMEMSLQVMFPLTFLGCLAFMMSARLRNGNASALVVIILCVGFMVMSGELKQSQWNLFLNPFEDPGSLNAFVWQDRLLNNRLYIGIASLLALMYSLVCLQKREGFR</sequence>